<evidence type="ECO:0000256" key="1">
    <source>
        <dbReference type="SAM" id="Phobius"/>
    </source>
</evidence>
<evidence type="ECO:0000313" key="2">
    <source>
        <dbReference type="EMBL" id="UPQ79800.1"/>
    </source>
</evidence>
<dbReference type="RefSeq" id="WP_248435229.1">
    <property type="nucleotide sequence ID" value="NZ_CP096205.1"/>
</dbReference>
<reference evidence="2" key="1">
    <citation type="submission" date="2022-04" db="EMBL/GenBank/DDBJ databases">
        <title>Consumption of N2O by Flavobacterium azooxidireducens sp. nov. isolated from Decomposing Leaf Litter of Phragmites australis (Cav.).</title>
        <authorList>
            <person name="Behrendt U."/>
            <person name="Spanner T."/>
            <person name="Augustin J."/>
            <person name="Horn M.A."/>
            <person name="Kolb S."/>
            <person name="Ulrich A."/>
        </authorList>
    </citation>
    <scope>NUCLEOTIDE SEQUENCE</scope>
    <source>
        <strain evidence="2">IGB 4-14</strain>
    </source>
</reference>
<sequence>MNLKQLKIFPKNNYSVELKIDSTSAISKLKNCTLSKEQYVANWSNKLFIGEIKENEFELKLSKKLYADFCVVHGKLENKKGTLEIQIGKVLKIIFVLVILFIFSGIITALIQNKFEEIFSLVMGIIVLRFIFLELGFRYATKSILQKLTEIIEIKTLQKSNLF</sequence>
<keyword evidence="3" id="KW-1185">Reference proteome</keyword>
<keyword evidence="1" id="KW-0812">Transmembrane</keyword>
<feature type="transmembrane region" description="Helical" evidence="1">
    <location>
        <begin position="90"/>
        <end position="112"/>
    </location>
</feature>
<protein>
    <submittedName>
        <fullName evidence="2">Uncharacterized protein</fullName>
    </submittedName>
</protein>
<proteinExistence type="predicted"/>
<evidence type="ECO:0000313" key="3">
    <source>
        <dbReference type="Proteomes" id="UP000830583"/>
    </source>
</evidence>
<dbReference type="EMBL" id="CP096205">
    <property type="protein sequence ID" value="UPQ79800.1"/>
    <property type="molecule type" value="Genomic_DNA"/>
</dbReference>
<organism evidence="2 3">
    <name type="scientific">Flavobacterium azooxidireducens</name>
    <dbReference type="NCBI Taxonomy" id="1871076"/>
    <lineage>
        <taxon>Bacteria</taxon>
        <taxon>Pseudomonadati</taxon>
        <taxon>Bacteroidota</taxon>
        <taxon>Flavobacteriia</taxon>
        <taxon>Flavobacteriales</taxon>
        <taxon>Flavobacteriaceae</taxon>
        <taxon>Flavobacterium</taxon>
    </lineage>
</organism>
<accession>A0ABY4KHG4</accession>
<name>A0ABY4KHG4_9FLAO</name>
<keyword evidence="1" id="KW-0472">Membrane</keyword>
<gene>
    <name evidence="2" type="ORF">M0M57_02935</name>
</gene>
<keyword evidence="1" id="KW-1133">Transmembrane helix</keyword>
<dbReference type="Proteomes" id="UP000830583">
    <property type="component" value="Chromosome"/>
</dbReference>
<feature type="transmembrane region" description="Helical" evidence="1">
    <location>
        <begin position="118"/>
        <end position="137"/>
    </location>
</feature>